<reference evidence="12 13" key="1">
    <citation type="journal article" date="2017" name="Nat. Ecol. Evol.">
        <title>Scallop genome provides insights into evolution of bilaterian karyotype and development.</title>
        <authorList>
            <person name="Wang S."/>
            <person name="Zhang J."/>
            <person name="Jiao W."/>
            <person name="Li J."/>
            <person name="Xun X."/>
            <person name="Sun Y."/>
            <person name="Guo X."/>
            <person name="Huan P."/>
            <person name="Dong B."/>
            <person name="Zhang L."/>
            <person name="Hu X."/>
            <person name="Sun X."/>
            <person name="Wang J."/>
            <person name="Zhao C."/>
            <person name="Wang Y."/>
            <person name="Wang D."/>
            <person name="Huang X."/>
            <person name="Wang R."/>
            <person name="Lv J."/>
            <person name="Li Y."/>
            <person name="Zhang Z."/>
            <person name="Liu B."/>
            <person name="Lu W."/>
            <person name="Hui Y."/>
            <person name="Liang J."/>
            <person name="Zhou Z."/>
            <person name="Hou R."/>
            <person name="Li X."/>
            <person name="Liu Y."/>
            <person name="Li H."/>
            <person name="Ning X."/>
            <person name="Lin Y."/>
            <person name="Zhao L."/>
            <person name="Xing Q."/>
            <person name="Dou J."/>
            <person name="Li Y."/>
            <person name="Mao J."/>
            <person name="Guo H."/>
            <person name="Dou H."/>
            <person name="Li T."/>
            <person name="Mu C."/>
            <person name="Jiang W."/>
            <person name="Fu Q."/>
            <person name="Fu X."/>
            <person name="Miao Y."/>
            <person name="Liu J."/>
            <person name="Yu Q."/>
            <person name="Li R."/>
            <person name="Liao H."/>
            <person name="Li X."/>
            <person name="Kong Y."/>
            <person name="Jiang Z."/>
            <person name="Chourrout D."/>
            <person name="Li R."/>
            <person name="Bao Z."/>
        </authorList>
    </citation>
    <scope>NUCLEOTIDE SEQUENCE [LARGE SCALE GENOMIC DNA]</scope>
    <source>
        <strain evidence="12 13">PY_sf001</strain>
    </source>
</reference>
<dbReference type="PROSITE" id="PS51030">
    <property type="entry name" value="NUCLEAR_REC_DBD_2"/>
    <property type="match status" value="1"/>
</dbReference>
<proteinExistence type="predicted"/>
<dbReference type="PROSITE" id="PS51843">
    <property type="entry name" value="NR_LBD"/>
    <property type="match status" value="1"/>
</dbReference>
<dbReference type="InterPro" id="IPR001628">
    <property type="entry name" value="Znf_hrmn_rcpt"/>
</dbReference>
<feature type="domain" description="NR LBD" evidence="11">
    <location>
        <begin position="679"/>
        <end position="926"/>
    </location>
</feature>
<evidence type="ECO:0000256" key="1">
    <source>
        <dbReference type="ARBA" id="ARBA00022723"/>
    </source>
</evidence>
<dbReference type="GO" id="GO:0004879">
    <property type="term" value="F:nuclear receptor activity"/>
    <property type="evidence" value="ECO:0007669"/>
    <property type="project" value="TreeGrafter"/>
</dbReference>
<feature type="region of interest" description="Disordered" evidence="9">
    <location>
        <begin position="634"/>
        <end position="682"/>
    </location>
</feature>
<evidence type="ECO:0000256" key="9">
    <source>
        <dbReference type="SAM" id="MobiDB-lite"/>
    </source>
</evidence>
<organism evidence="12 13">
    <name type="scientific">Mizuhopecten yessoensis</name>
    <name type="common">Japanese scallop</name>
    <name type="synonym">Patinopecten yessoensis</name>
    <dbReference type="NCBI Taxonomy" id="6573"/>
    <lineage>
        <taxon>Eukaryota</taxon>
        <taxon>Metazoa</taxon>
        <taxon>Spiralia</taxon>
        <taxon>Lophotrochozoa</taxon>
        <taxon>Mollusca</taxon>
        <taxon>Bivalvia</taxon>
        <taxon>Autobranchia</taxon>
        <taxon>Pteriomorphia</taxon>
        <taxon>Pectinida</taxon>
        <taxon>Pectinoidea</taxon>
        <taxon>Pectinidae</taxon>
        <taxon>Mizuhopecten</taxon>
    </lineage>
</organism>
<feature type="compositionally biased region" description="Polar residues" evidence="9">
    <location>
        <begin position="294"/>
        <end position="314"/>
    </location>
</feature>
<evidence type="ECO:0000256" key="4">
    <source>
        <dbReference type="ARBA" id="ARBA00023015"/>
    </source>
</evidence>
<dbReference type="GO" id="GO:0045944">
    <property type="term" value="P:positive regulation of transcription by RNA polymerase II"/>
    <property type="evidence" value="ECO:0007669"/>
    <property type="project" value="TreeGrafter"/>
</dbReference>
<dbReference type="PANTHER" id="PTHR24082:SF473">
    <property type="entry name" value="ECDYSONE-INDUCED PROTEIN 75B, ISOFORM B"/>
    <property type="match status" value="1"/>
</dbReference>
<dbReference type="SMART" id="SM00399">
    <property type="entry name" value="ZnF_C4"/>
    <property type="match status" value="1"/>
</dbReference>
<dbReference type="InterPro" id="IPR013088">
    <property type="entry name" value="Znf_NHR/GATA"/>
</dbReference>
<keyword evidence="1" id="KW-0479">Metal-binding</keyword>
<evidence type="ECO:0000256" key="6">
    <source>
        <dbReference type="ARBA" id="ARBA00023163"/>
    </source>
</evidence>
<keyword evidence="8" id="KW-0539">Nucleus</keyword>
<dbReference type="GO" id="GO:0030154">
    <property type="term" value="P:cell differentiation"/>
    <property type="evidence" value="ECO:0007669"/>
    <property type="project" value="TreeGrafter"/>
</dbReference>
<sequence>MMTDESVSFPFGKCRICTGKAMGVHYGTATCEGCKAFFKRWMDRDKTLGCYFGGNCVITPDTRHCCKGCRYQKCKENGMSIEAIKMGRIPKFEKRAAIQDFQISRKEITSSCSIKKKRKKEKCVEKKEVGNVFSQATVQDENNSLASIPDREEKEVNAPTNSQEKTGRSHQSSPEQNMFPDFEEAFGDKHTSLNGFKNDSTPLRNVDNMISSYDHHAQSNNTQTMINGCTSSNHQGIPFLDHQAALTDHTPASAQFSLTSGLAPIILNSNRLESDSNPNTSIKTTSRARYLSMDDTSQSRKSAPQGSTSQNNFNHPKYLPRSYTNIPPNVMTNVDRSVDDAMNQKMAEEVPVSTDQNCNTLVVDSFPQKNQKHIDDRDAMQDVLSRAVIEEPIAGVCDVTQGCETNEVLQTEVQTPEISEIGRNSAYLYNYVRLLTDSSLSENECPINGRENDFSAKNNFSFGTQPNDLWSMDNSPTVSAITAGCPTGTDKVDGELAHTDSPQVRTVYLQDSLYSTVENGLDGRDEVPGRGAPNASQPEVQCNSGEFAKSSPSVDMTFVQQDSSLIHETLPSDRFTRETIFQQRNQNDKPRNSAQFKISHQIRLSNLASAIFRSLNGSMGQSDDGTQNDMRHFLRTHSRRKSEDSYQAGIDKERAYKDTDQDETKSSHTSHDTDQTGTDSQLDIRDVMKTTLEVFQRSVDKLYIPIFLKRRLAKKYQHGGKRVKIARRSKEGIGYLMSKLLSEIKTENERITGFAIEIPEFSKLCANDQMLLLKRAFIEIHLLTTSEFRSSDEYFYMEDNDLVLNQAALNTLVDARMVDLMNNLYELMDRFNLSHLEIGLLCAIQLTSLDGVTVEDTGPVGALHSHYLDVFSYMVYSSTRNNKARMVVEVFFKLIPVLKDLSGSINHFTESVLLEQNPELLFRNLL</sequence>
<dbReference type="AlphaFoldDB" id="A0A210PIH3"/>
<evidence type="ECO:0000259" key="10">
    <source>
        <dbReference type="PROSITE" id="PS51030"/>
    </source>
</evidence>
<keyword evidence="13" id="KW-1185">Reference proteome</keyword>
<accession>A0A210PIH3</accession>
<dbReference type="PRINTS" id="PR00047">
    <property type="entry name" value="STROIDFINGER"/>
</dbReference>
<keyword evidence="3" id="KW-0862">Zinc</keyword>
<keyword evidence="2" id="KW-0863">Zinc-finger</keyword>
<dbReference type="GO" id="GO:0000978">
    <property type="term" value="F:RNA polymerase II cis-regulatory region sequence-specific DNA binding"/>
    <property type="evidence" value="ECO:0007669"/>
    <property type="project" value="TreeGrafter"/>
</dbReference>
<dbReference type="SUPFAM" id="SSF48508">
    <property type="entry name" value="Nuclear receptor ligand-binding domain"/>
    <property type="match status" value="1"/>
</dbReference>
<dbReference type="InterPro" id="IPR035500">
    <property type="entry name" value="NHR-like_dom_sf"/>
</dbReference>
<dbReference type="Gene3D" id="3.30.50.10">
    <property type="entry name" value="Erythroid Transcription Factor GATA-1, subunit A"/>
    <property type="match status" value="1"/>
</dbReference>
<comment type="caution">
    <text evidence="12">The sequence shown here is derived from an EMBL/GenBank/DDBJ whole genome shotgun (WGS) entry which is preliminary data.</text>
</comment>
<dbReference type="Gene3D" id="1.10.565.10">
    <property type="entry name" value="Retinoid X Receptor"/>
    <property type="match status" value="1"/>
</dbReference>
<evidence type="ECO:0000259" key="11">
    <source>
        <dbReference type="PROSITE" id="PS51843"/>
    </source>
</evidence>
<evidence type="ECO:0000256" key="7">
    <source>
        <dbReference type="ARBA" id="ARBA00023170"/>
    </source>
</evidence>
<evidence type="ECO:0000256" key="2">
    <source>
        <dbReference type="ARBA" id="ARBA00022771"/>
    </source>
</evidence>
<dbReference type="CDD" id="cd06916">
    <property type="entry name" value="NR_DBD_like"/>
    <property type="match status" value="1"/>
</dbReference>
<keyword evidence="4" id="KW-0805">Transcription regulation</keyword>
<name>A0A210PIH3_MIZYE</name>
<keyword evidence="5" id="KW-0238">DNA-binding</keyword>
<protein>
    <submittedName>
        <fullName evidence="12">Hormone receptor 4</fullName>
    </submittedName>
</protein>
<dbReference type="GO" id="GO:0000122">
    <property type="term" value="P:negative regulation of transcription by RNA polymerase II"/>
    <property type="evidence" value="ECO:0007669"/>
    <property type="project" value="TreeGrafter"/>
</dbReference>
<keyword evidence="6" id="KW-0804">Transcription</keyword>
<dbReference type="Proteomes" id="UP000242188">
    <property type="component" value="Unassembled WGS sequence"/>
</dbReference>
<dbReference type="PANTHER" id="PTHR24082">
    <property type="entry name" value="NUCLEAR HORMONE RECEPTOR"/>
    <property type="match status" value="1"/>
</dbReference>
<feature type="domain" description="Nuclear receptor" evidence="10">
    <location>
        <begin position="11"/>
        <end position="86"/>
    </location>
</feature>
<dbReference type="GO" id="GO:0008270">
    <property type="term" value="F:zinc ion binding"/>
    <property type="evidence" value="ECO:0007669"/>
    <property type="project" value="UniProtKB-KW"/>
</dbReference>
<evidence type="ECO:0000256" key="8">
    <source>
        <dbReference type="ARBA" id="ARBA00023242"/>
    </source>
</evidence>
<dbReference type="GO" id="GO:0009755">
    <property type="term" value="P:hormone-mediated signaling pathway"/>
    <property type="evidence" value="ECO:0007669"/>
    <property type="project" value="TreeGrafter"/>
</dbReference>
<dbReference type="InterPro" id="IPR000536">
    <property type="entry name" value="Nucl_hrmn_rcpt_lig-bd"/>
</dbReference>
<keyword evidence="7 12" id="KW-0675">Receptor</keyword>
<gene>
    <name evidence="12" type="ORF">KP79_PYT03227</name>
</gene>
<feature type="compositionally biased region" description="Polar residues" evidence="9">
    <location>
        <begin position="158"/>
        <end position="176"/>
    </location>
</feature>
<evidence type="ECO:0000256" key="3">
    <source>
        <dbReference type="ARBA" id="ARBA00022833"/>
    </source>
</evidence>
<dbReference type="InterPro" id="IPR050234">
    <property type="entry name" value="Nuclear_hormone_rcpt_NR1"/>
</dbReference>
<feature type="region of interest" description="Disordered" evidence="9">
    <location>
        <begin position="140"/>
        <end position="180"/>
    </location>
</feature>
<dbReference type="EMBL" id="NEDP02076647">
    <property type="protein sequence ID" value="OWF36287.1"/>
    <property type="molecule type" value="Genomic_DNA"/>
</dbReference>
<dbReference type="OrthoDB" id="6264639at2759"/>
<dbReference type="SUPFAM" id="SSF57716">
    <property type="entry name" value="Glucocorticoid receptor-like (DNA-binding domain)"/>
    <property type="match status" value="1"/>
</dbReference>
<feature type="region of interest" description="Disordered" evidence="9">
    <location>
        <begin position="270"/>
        <end position="328"/>
    </location>
</feature>
<dbReference type="Pfam" id="PF00105">
    <property type="entry name" value="zf-C4"/>
    <property type="match status" value="1"/>
</dbReference>
<feature type="compositionally biased region" description="Basic and acidic residues" evidence="9">
    <location>
        <begin position="650"/>
        <end position="674"/>
    </location>
</feature>
<evidence type="ECO:0000313" key="13">
    <source>
        <dbReference type="Proteomes" id="UP000242188"/>
    </source>
</evidence>
<evidence type="ECO:0000313" key="12">
    <source>
        <dbReference type="EMBL" id="OWF36287.1"/>
    </source>
</evidence>
<feature type="region of interest" description="Disordered" evidence="9">
    <location>
        <begin position="521"/>
        <end position="540"/>
    </location>
</feature>
<feature type="compositionally biased region" description="Polar residues" evidence="9">
    <location>
        <begin position="270"/>
        <end position="287"/>
    </location>
</feature>
<evidence type="ECO:0000256" key="5">
    <source>
        <dbReference type="ARBA" id="ARBA00023125"/>
    </source>
</evidence>